<dbReference type="EMBL" id="KN847521">
    <property type="protein sequence ID" value="KIV96095.1"/>
    <property type="molecule type" value="Genomic_DNA"/>
</dbReference>
<keyword evidence="3" id="KW-0186">Copper</keyword>
<feature type="modified residue" description="2',4',5'-topaquinone" evidence="2">
    <location>
        <position position="110"/>
    </location>
</feature>
<evidence type="ECO:0000256" key="3">
    <source>
        <dbReference type="RuleBase" id="RU000672"/>
    </source>
</evidence>
<dbReference type="InterPro" id="IPR015798">
    <property type="entry name" value="Cu_amine_oxidase_C"/>
</dbReference>
<dbReference type="STRING" id="212818.A0A0D1X2X6"/>
<dbReference type="PANTHER" id="PTHR10638:SF33">
    <property type="entry name" value="AMINE OXIDASE"/>
    <property type="match status" value="1"/>
</dbReference>
<feature type="active site" description="Proton acceptor" evidence="1">
    <location>
        <position position="40"/>
    </location>
</feature>
<dbReference type="EC" id="1.4.3.-" evidence="3"/>
<dbReference type="SUPFAM" id="SSF49998">
    <property type="entry name" value="Amine oxidase catalytic domain"/>
    <property type="match status" value="1"/>
</dbReference>
<comment type="similarity">
    <text evidence="3">Belongs to the copper/topaquinone oxidase family.</text>
</comment>
<dbReference type="GeneID" id="27321518"/>
<keyword evidence="1 3" id="KW-0801">TPQ</keyword>
<evidence type="ECO:0000256" key="2">
    <source>
        <dbReference type="PIRSR" id="PIRSR600269-51"/>
    </source>
</evidence>
<dbReference type="VEuPathDB" id="FungiDB:PV10_03673"/>
<keyword evidence="3" id="KW-0560">Oxidoreductase</keyword>
<dbReference type="HOGENOM" id="CLU_1111412_0_0_1"/>
<dbReference type="Pfam" id="PF01179">
    <property type="entry name" value="Cu_amine_oxid"/>
    <property type="match status" value="1"/>
</dbReference>
<evidence type="ECO:0000256" key="1">
    <source>
        <dbReference type="PIRSR" id="PIRSR600269-50"/>
    </source>
</evidence>
<dbReference type="OMA" id="QVANLHI"/>
<reference evidence="5 6" key="1">
    <citation type="submission" date="2015-01" db="EMBL/GenBank/DDBJ databases">
        <title>The Genome Sequence of Exophiala mesophila CBS40295.</title>
        <authorList>
            <consortium name="The Broad Institute Genomics Platform"/>
            <person name="Cuomo C."/>
            <person name="de Hoog S."/>
            <person name="Gorbushina A."/>
            <person name="Stielow B."/>
            <person name="Teixiera M."/>
            <person name="Abouelleil A."/>
            <person name="Chapman S.B."/>
            <person name="Priest M."/>
            <person name="Young S.K."/>
            <person name="Wortman J."/>
            <person name="Nusbaum C."/>
            <person name="Birren B."/>
        </authorList>
    </citation>
    <scope>NUCLEOTIDE SEQUENCE [LARGE SCALE GENOMIC DNA]</scope>
    <source>
        <strain evidence="5 6">CBS 40295</strain>
    </source>
</reference>
<dbReference type="GO" id="GO:0005507">
    <property type="term" value="F:copper ion binding"/>
    <property type="evidence" value="ECO:0007669"/>
    <property type="project" value="InterPro"/>
</dbReference>
<dbReference type="Gene3D" id="2.70.98.20">
    <property type="entry name" value="Copper amine oxidase, catalytic domain"/>
    <property type="match status" value="1"/>
</dbReference>
<dbReference type="InterPro" id="IPR049948">
    <property type="entry name" value="Cu_Am_ox_TPQ-bd"/>
</dbReference>
<dbReference type="GO" id="GO:0048038">
    <property type="term" value="F:quinone binding"/>
    <property type="evidence" value="ECO:0007669"/>
    <property type="project" value="InterPro"/>
</dbReference>
<dbReference type="GO" id="GO:0009308">
    <property type="term" value="P:amine metabolic process"/>
    <property type="evidence" value="ECO:0007669"/>
    <property type="project" value="UniProtKB-UniRule"/>
</dbReference>
<evidence type="ECO:0000313" key="6">
    <source>
        <dbReference type="Proteomes" id="UP000054302"/>
    </source>
</evidence>
<comment type="PTM">
    <text evidence="2 3">Topaquinone (TPQ) is generated by copper-dependent autoxidation of a specific tyrosyl residue.</text>
</comment>
<evidence type="ECO:0000313" key="5">
    <source>
        <dbReference type="EMBL" id="KIV96095.1"/>
    </source>
</evidence>
<dbReference type="AlphaFoldDB" id="A0A0D1X2X6"/>
<sequence>MVLHDVRYDGRPLFYRMALSDMNVPYADPRPHYHKKAAFDLGDAGAGLTANDLYVISSSIGDVIEKNNCVCIHEQDYGIGWKHTNYRTGNASVVRARELVLQSIMTVSNYEYILMFIFTQAGDVVYEVRATGILSTQPIDEGVQVPWGTVVHPGVLAAHHQHIFSLRVDPMIDGPNNTFSYDECVPLPRDAHLNPHGTGYITKETQISTSGGYDLDMSRNRVFKIKNNDVRNPINQEAVGFKVSVPDYQK</sequence>
<dbReference type="Proteomes" id="UP000054302">
    <property type="component" value="Unassembled WGS sequence"/>
</dbReference>
<feature type="active site" description="Schiff-base intermediate with substrate; via topaquinone" evidence="1">
    <location>
        <position position="110"/>
    </location>
</feature>
<gene>
    <name evidence="5" type="ORF">PV10_03673</name>
</gene>
<dbReference type="PANTHER" id="PTHR10638">
    <property type="entry name" value="COPPER AMINE OXIDASE"/>
    <property type="match status" value="1"/>
</dbReference>
<comment type="cofactor">
    <cofactor evidence="3">
        <name>Cu cation</name>
        <dbReference type="ChEBI" id="CHEBI:23378"/>
    </cofactor>
    <text evidence="3">Contains 1 topaquinone per subunit.</text>
</comment>
<name>A0A0D1X2X6_EXOME</name>
<dbReference type="InterPro" id="IPR036460">
    <property type="entry name" value="Cu_amine_oxidase_C_sf"/>
</dbReference>
<accession>A0A0D1X2X6</accession>
<dbReference type="InterPro" id="IPR000269">
    <property type="entry name" value="Cu_amine_oxidase"/>
</dbReference>
<dbReference type="RefSeq" id="XP_016227669.1">
    <property type="nucleotide sequence ID" value="XM_016368151.1"/>
</dbReference>
<organism evidence="5 6">
    <name type="scientific">Exophiala mesophila</name>
    <name type="common">Black yeast-like fungus</name>
    <dbReference type="NCBI Taxonomy" id="212818"/>
    <lineage>
        <taxon>Eukaryota</taxon>
        <taxon>Fungi</taxon>
        <taxon>Dikarya</taxon>
        <taxon>Ascomycota</taxon>
        <taxon>Pezizomycotina</taxon>
        <taxon>Eurotiomycetes</taxon>
        <taxon>Chaetothyriomycetidae</taxon>
        <taxon>Chaetothyriales</taxon>
        <taxon>Herpotrichiellaceae</taxon>
        <taxon>Exophiala</taxon>
    </lineage>
</organism>
<protein>
    <recommendedName>
        <fullName evidence="3">Amine oxidase</fullName>
        <ecNumber evidence="3">1.4.3.-</ecNumber>
    </recommendedName>
</protein>
<dbReference type="GO" id="GO:0008131">
    <property type="term" value="F:primary methylamine oxidase activity"/>
    <property type="evidence" value="ECO:0007669"/>
    <property type="project" value="InterPro"/>
</dbReference>
<keyword evidence="3" id="KW-0479">Metal-binding</keyword>
<keyword evidence="6" id="KW-1185">Reference proteome</keyword>
<feature type="domain" description="Copper amine oxidase catalytic" evidence="4">
    <location>
        <begin position="1"/>
        <end position="245"/>
    </location>
</feature>
<evidence type="ECO:0000259" key="4">
    <source>
        <dbReference type="Pfam" id="PF01179"/>
    </source>
</evidence>
<dbReference type="PROSITE" id="PS01164">
    <property type="entry name" value="COPPER_AMINE_OXID_1"/>
    <property type="match status" value="1"/>
</dbReference>
<dbReference type="OrthoDB" id="5379943at2759"/>
<proteinExistence type="inferred from homology"/>